<evidence type="ECO:0000313" key="8">
    <source>
        <dbReference type="EMBL" id="PZR53402.1"/>
    </source>
</evidence>
<evidence type="ECO:0000256" key="4">
    <source>
        <dbReference type="ARBA" id="ARBA00023136"/>
    </source>
</evidence>
<feature type="compositionally biased region" description="Pro residues" evidence="5">
    <location>
        <begin position="1"/>
        <end position="15"/>
    </location>
</feature>
<gene>
    <name evidence="8" type="ORF">DNL40_07770</name>
</gene>
<dbReference type="Gene3D" id="1.20.120.350">
    <property type="entry name" value="Voltage-gated potassium channels. Chain C"/>
    <property type="match status" value="1"/>
</dbReference>
<keyword evidence="9" id="KW-1185">Reference proteome</keyword>
<dbReference type="PANTHER" id="PTHR10037:SF62">
    <property type="entry name" value="SODIUM CHANNEL PROTEIN 60E"/>
    <property type="match status" value="1"/>
</dbReference>
<dbReference type="SUPFAM" id="SSF81324">
    <property type="entry name" value="Voltage-gated potassium channels"/>
    <property type="match status" value="1"/>
</dbReference>
<dbReference type="GO" id="GO:0005248">
    <property type="term" value="F:voltage-gated sodium channel activity"/>
    <property type="evidence" value="ECO:0007669"/>
    <property type="project" value="TreeGrafter"/>
</dbReference>
<dbReference type="EMBL" id="QKWH01000004">
    <property type="protein sequence ID" value="PZR53402.1"/>
    <property type="molecule type" value="Genomic_DNA"/>
</dbReference>
<dbReference type="Gene3D" id="1.10.287.70">
    <property type="match status" value="1"/>
</dbReference>
<dbReference type="Pfam" id="PF00520">
    <property type="entry name" value="Ion_trans"/>
    <property type="match status" value="1"/>
</dbReference>
<dbReference type="PANTHER" id="PTHR10037">
    <property type="entry name" value="VOLTAGE-GATED CATION CHANNEL CALCIUM AND SODIUM"/>
    <property type="match status" value="1"/>
</dbReference>
<evidence type="ECO:0000256" key="3">
    <source>
        <dbReference type="ARBA" id="ARBA00022989"/>
    </source>
</evidence>
<comment type="subcellular location">
    <subcellularLocation>
        <location evidence="1">Membrane</location>
        <topology evidence="1">Multi-pass membrane protein</topology>
    </subcellularLocation>
</comment>
<feature type="domain" description="Ion transport" evidence="7">
    <location>
        <begin position="39"/>
        <end position="246"/>
    </location>
</feature>
<dbReference type="GO" id="GO:0001518">
    <property type="term" value="C:voltage-gated sodium channel complex"/>
    <property type="evidence" value="ECO:0007669"/>
    <property type="project" value="TreeGrafter"/>
</dbReference>
<proteinExistence type="predicted"/>
<keyword evidence="2 6" id="KW-0812">Transmembrane</keyword>
<evidence type="ECO:0000313" key="9">
    <source>
        <dbReference type="Proteomes" id="UP000248783"/>
    </source>
</evidence>
<dbReference type="InterPro" id="IPR027359">
    <property type="entry name" value="Volt_channel_dom_sf"/>
</dbReference>
<dbReference type="InterPro" id="IPR005821">
    <property type="entry name" value="Ion_trans_dom"/>
</dbReference>
<dbReference type="RefSeq" id="WP_111250680.1">
    <property type="nucleotide sequence ID" value="NZ_QKWH01000004.1"/>
</dbReference>
<sequence length="321" mass="33426">MPEPAPARDLPPAPAAGPGGASWRSRLGDWVESTQVQRVVITVILVNAVVLGLETSAGLMAAAGGVLRTIDTVCLAVFVVEIALKLVAHGLRFFRSSWNVFDFLVVSVALAPAGAGFAVLRALRVLRVLRIVSVVPQLRKVVGALLAAVPGIVSIGALLMLVFYVGGVMATTLFGPGLPEYFGTLGASLFTLFQIMTLDSWTSVARPVMEQQPWAWAFFVPFILASAFTVLNLFIAVIVDAMNAMQAVPPPATGAEAGPGKAVKGAAEPGAGAHEDDGVDRTRSHGLPAGAPAAAADVAALHEEIRALRGEVAELSEALRR</sequence>
<keyword evidence="3 6" id="KW-1133">Transmembrane helix</keyword>
<evidence type="ECO:0000256" key="2">
    <source>
        <dbReference type="ARBA" id="ARBA00022692"/>
    </source>
</evidence>
<feature type="transmembrane region" description="Helical" evidence="6">
    <location>
        <begin position="39"/>
        <end position="61"/>
    </location>
</feature>
<keyword evidence="4 6" id="KW-0472">Membrane</keyword>
<feature type="transmembrane region" description="Helical" evidence="6">
    <location>
        <begin position="181"/>
        <end position="202"/>
    </location>
</feature>
<organism evidence="8 9">
    <name type="scientific">Xylanimonas oleitrophica</name>
    <dbReference type="NCBI Taxonomy" id="2607479"/>
    <lineage>
        <taxon>Bacteria</taxon>
        <taxon>Bacillati</taxon>
        <taxon>Actinomycetota</taxon>
        <taxon>Actinomycetes</taxon>
        <taxon>Micrococcales</taxon>
        <taxon>Promicromonosporaceae</taxon>
        <taxon>Xylanimonas</taxon>
    </lineage>
</organism>
<feature type="transmembrane region" description="Helical" evidence="6">
    <location>
        <begin position="100"/>
        <end position="120"/>
    </location>
</feature>
<feature type="transmembrane region" description="Helical" evidence="6">
    <location>
        <begin position="141"/>
        <end position="169"/>
    </location>
</feature>
<feature type="region of interest" description="Disordered" evidence="5">
    <location>
        <begin position="1"/>
        <end position="21"/>
    </location>
</feature>
<feature type="compositionally biased region" description="Low complexity" evidence="5">
    <location>
        <begin position="253"/>
        <end position="262"/>
    </location>
</feature>
<feature type="transmembrane region" description="Helical" evidence="6">
    <location>
        <begin position="73"/>
        <end position="94"/>
    </location>
</feature>
<feature type="compositionally biased region" description="Basic and acidic residues" evidence="5">
    <location>
        <begin position="273"/>
        <end position="283"/>
    </location>
</feature>
<dbReference type="AlphaFoldDB" id="A0A2W5WR73"/>
<evidence type="ECO:0000256" key="1">
    <source>
        <dbReference type="ARBA" id="ARBA00004141"/>
    </source>
</evidence>
<evidence type="ECO:0000256" key="5">
    <source>
        <dbReference type="SAM" id="MobiDB-lite"/>
    </source>
</evidence>
<evidence type="ECO:0000259" key="7">
    <source>
        <dbReference type="Pfam" id="PF00520"/>
    </source>
</evidence>
<name>A0A2W5WR73_9MICO</name>
<evidence type="ECO:0000256" key="6">
    <source>
        <dbReference type="SAM" id="Phobius"/>
    </source>
</evidence>
<dbReference type="InterPro" id="IPR043203">
    <property type="entry name" value="VGCC_Ca_Na"/>
</dbReference>
<reference evidence="8 9" key="1">
    <citation type="submission" date="2018-06" db="EMBL/GenBank/DDBJ databases">
        <title>Whole genome sequencing of a novel hydrocarbon degrading bacterial strain, PW21 isolated from oil contaminated produced water sample.</title>
        <authorList>
            <person name="Nagkirti P."/>
            <person name="Shaikh A."/>
            <person name="Gowdaman V."/>
            <person name="Engineer A.E."/>
            <person name="Dagar S."/>
            <person name="Dhakephalkar P.K."/>
        </authorList>
    </citation>
    <scope>NUCLEOTIDE SEQUENCE [LARGE SCALE GENOMIC DNA]</scope>
    <source>
        <strain evidence="8 9">PW21</strain>
    </source>
</reference>
<protein>
    <submittedName>
        <fullName evidence="8">Ion transporter</fullName>
    </submittedName>
</protein>
<dbReference type="Proteomes" id="UP000248783">
    <property type="component" value="Unassembled WGS sequence"/>
</dbReference>
<feature type="transmembrane region" description="Helical" evidence="6">
    <location>
        <begin position="214"/>
        <end position="239"/>
    </location>
</feature>
<comment type="caution">
    <text evidence="8">The sequence shown here is derived from an EMBL/GenBank/DDBJ whole genome shotgun (WGS) entry which is preliminary data.</text>
</comment>
<feature type="region of interest" description="Disordered" evidence="5">
    <location>
        <begin position="252"/>
        <end position="289"/>
    </location>
</feature>
<accession>A0A2W5WR73</accession>